<feature type="transmembrane region" description="Helical" evidence="1">
    <location>
        <begin position="246"/>
        <end position="263"/>
    </location>
</feature>
<sequence length="300" mass="34817">MKTQPLRSEKNCLNCGTEVPERFCPRCGQENTVQHESFGHLAGHVVADIVHYDSRFFTTLKYLTIRPGFLTREYWAGRRVRYVNPIQLYIFISFIFFFFFLTLANSPRKQGAKPGIQSELADIKVGDINAQYKSVAEFDSVQASLPPEKRLTGLEARIERRMAKMRENKQSAKQLIKGLFTDNLPKIMFVLMPLFALMVKWSHRKRKLVYVDHAIFTIHLHSFLFIILFVGLVIRYFVHDDLPLDIAYWGAFFYLVFALKNAYQQSFRKSLVKAILLSCGYFCIAVTLFVLVLLLTLTVY</sequence>
<dbReference type="InterPro" id="IPR022134">
    <property type="entry name" value="DUF3667"/>
</dbReference>
<dbReference type="OrthoDB" id="675873at2"/>
<dbReference type="STRING" id="634771.SAMN04488128_1011197"/>
<name>A0A1T4MNI6_9BACT</name>
<feature type="transmembrane region" description="Helical" evidence="1">
    <location>
        <begin position="214"/>
        <end position="234"/>
    </location>
</feature>
<protein>
    <recommendedName>
        <fullName evidence="4">DUF3667 domain-containing protein</fullName>
    </recommendedName>
</protein>
<gene>
    <name evidence="2" type="ORF">SAMN04488128_1011197</name>
</gene>
<evidence type="ECO:0000313" key="3">
    <source>
        <dbReference type="Proteomes" id="UP000190367"/>
    </source>
</evidence>
<feature type="transmembrane region" description="Helical" evidence="1">
    <location>
        <begin position="275"/>
        <end position="297"/>
    </location>
</feature>
<evidence type="ECO:0000313" key="2">
    <source>
        <dbReference type="EMBL" id="SJZ68572.1"/>
    </source>
</evidence>
<feature type="transmembrane region" description="Helical" evidence="1">
    <location>
        <begin position="86"/>
        <end position="104"/>
    </location>
</feature>
<keyword evidence="1" id="KW-0472">Membrane</keyword>
<evidence type="ECO:0008006" key="4">
    <source>
        <dbReference type="Google" id="ProtNLM"/>
    </source>
</evidence>
<accession>A0A1T4MNI6</accession>
<evidence type="ECO:0000256" key="1">
    <source>
        <dbReference type="SAM" id="Phobius"/>
    </source>
</evidence>
<feature type="transmembrane region" description="Helical" evidence="1">
    <location>
        <begin position="184"/>
        <end position="202"/>
    </location>
</feature>
<proteinExistence type="predicted"/>
<dbReference type="Proteomes" id="UP000190367">
    <property type="component" value="Unassembled WGS sequence"/>
</dbReference>
<dbReference type="AlphaFoldDB" id="A0A1T4MNI6"/>
<keyword evidence="1" id="KW-0812">Transmembrane</keyword>
<dbReference type="RefSeq" id="WP_159455908.1">
    <property type="nucleotide sequence ID" value="NZ_FUWZ01000001.1"/>
</dbReference>
<reference evidence="3" key="1">
    <citation type="submission" date="2017-02" db="EMBL/GenBank/DDBJ databases">
        <authorList>
            <person name="Varghese N."/>
            <person name="Submissions S."/>
        </authorList>
    </citation>
    <scope>NUCLEOTIDE SEQUENCE [LARGE SCALE GENOMIC DNA]</scope>
    <source>
        <strain evidence="3">DSM 22224</strain>
    </source>
</reference>
<dbReference type="EMBL" id="FUWZ01000001">
    <property type="protein sequence ID" value="SJZ68572.1"/>
    <property type="molecule type" value="Genomic_DNA"/>
</dbReference>
<organism evidence="2 3">
    <name type="scientific">Chitinophaga eiseniae</name>
    <dbReference type="NCBI Taxonomy" id="634771"/>
    <lineage>
        <taxon>Bacteria</taxon>
        <taxon>Pseudomonadati</taxon>
        <taxon>Bacteroidota</taxon>
        <taxon>Chitinophagia</taxon>
        <taxon>Chitinophagales</taxon>
        <taxon>Chitinophagaceae</taxon>
        <taxon>Chitinophaga</taxon>
    </lineage>
</organism>
<keyword evidence="1" id="KW-1133">Transmembrane helix</keyword>
<dbReference type="Pfam" id="PF12412">
    <property type="entry name" value="DUF3667"/>
    <property type="match status" value="1"/>
</dbReference>
<keyword evidence="3" id="KW-1185">Reference proteome</keyword>